<dbReference type="Proteomes" id="UP000321926">
    <property type="component" value="Unassembled WGS sequence"/>
</dbReference>
<proteinExistence type="predicted"/>
<organism evidence="2 3">
    <name type="scientific">Pontibacter qinzhouensis</name>
    <dbReference type="NCBI Taxonomy" id="2603253"/>
    <lineage>
        <taxon>Bacteria</taxon>
        <taxon>Pseudomonadati</taxon>
        <taxon>Bacteroidota</taxon>
        <taxon>Cytophagia</taxon>
        <taxon>Cytophagales</taxon>
        <taxon>Hymenobacteraceae</taxon>
        <taxon>Pontibacter</taxon>
    </lineage>
</organism>
<keyword evidence="1" id="KW-0812">Transmembrane</keyword>
<keyword evidence="1" id="KW-1133">Transmembrane helix</keyword>
<comment type="caution">
    <text evidence="2">The sequence shown here is derived from an EMBL/GenBank/DDBJ whole genome shotgun (WGS) entry which is preliminary data.</text>
</comment>
<dbReference type="RefSeq" id="WP_147922004.1">
    <property type="nucleotide sequence ID" value="NZ_VRTY01000041.1"/>
</dbReference>
<name>A0A5C8K8R2_9BACT</name>
<dbReference type="OrthoDB" id="844215at2"/>
<gene>
    <name evidence="2" type="ORF">FVR03_12065</name>
</gene>
<evidence type="ECO:0000313" key="2">
    <source>
        <dbReference type="EMBL" id="TXK45749.1"/>
    </source>
</evidence>
<keyword evidence="3" id="KW-1185">Reference proteome</keyword>
<evidence type="ECO:0000256" key="1">
    <source>
        <dbReference type="SAM" id="Phobius"/>
    </source>
</evidence>
<dbReference type="EMBL" id="VRTY01000041">
    <property type="protein sequence ID" value="TXK45749.1"/>
    <property type="molecule type" value="Genomic_DNA"/>
</dbReference>
<sequence>MSKPARTSLGRKILKISGILFGSVVVLVLVVSVLLLTLLEPYVERFVKKQVVENTDGLYAIDFTKLQLNLLAGSLTVEELQFGPDTARHRQLKLAGDAQQVLVQVQTPSLKVTGIRLLHLLLAKQLKIGTILLHHPEVTLLYDETIPPDTIEKASDNELADMLQTVRIGKIHIPGATVRHVNLPNPNVVQHQVNNITLRVKDLQLDSLDQPDFARMFKADDVQLQIRDFEYQSPDSVYFLTFGALDYSSAQGEFTLKNTRVRSDNTRNLSLPAGKAYPTLLDLQLPLLAITGFDAVEAYRTRQLQVKQVHLEQATAALLQNLGVQPSSDSLDLAGLYQEVSPFLRQFTLDEFKITEARLEIREQQNEVYTTHQLDAITLAIQNIQVDSATVFSPRQNFFADDVAVTAKNYCFQHPQSPYILQAQNLQLTTSQNAIKATNLHVAADWRKNDKLKKSGQAQPVLYNLTSPKLLISRIDLIKAFKTKKLAIGSIRLESPDIHLIDDLEIETEDPKKLLQENYHQMAAFITELQLGELSLQNATFSLHTKDKRMKPSQRLEHASVVASGFKIDSAYIFNTDQEIPINDIVVAATDYTFQLPDNPHTFKLASLRYSTRRQELTARILEVRSDQEQNNQLRTIGKAQTRLFDVEARQLHITGLDIVRAYNTGNLQIDQLILSQPELTILQNNTIATPPPTETAQDDTNFLFGVLNEISVNSLRLDDGTFTYRNQQNEVTRTQVLEHASAAIKGLYLTPAIVDAIDDRLPLKELLLSASDYTYRSPDSLYTLKLGSMQYSSQSQELVARSINLVSDKEVHKRLKQENRELANRNLFDLSAEHFKITGLDLIRAYETGRYTMSEIRLNEPEVGILQDQHIAATETDAAEAEAATDRLNKMVDAFRVRNINITDGTFRFNILQDTLLRSQTVEHVSLALEQFRLVNLQASDPLDMFYVEDIGLLIRDYAVFLPDSLYQLQVKEIRTSLNDQAIYIDSLRLIPLFDKEAFTEKLDYSDDRFDVTVPTVKVLGINLNALYNYQDIMVKKLLIQDVEANIYRDNRLTQDPNRRPYTLQKMLRQVDQYLAVDTVLLERTKLSYAEIAPQSLEEGYVVFNDLKLEILNVTNDDERIAANNVTTAYGSTNFMDAGKLEVTFKFHLDHHEDLYTYDGTLEQMNFKDFNPLLENIMGVRVTDGQVTGAAFSVTSTEHEATGNIDFLYEDLKIQLLKKDDKDNPGFFLNAGSWLINNLVIKSNNPAGRREPRKGPIEAPRDYQKSVFNHMSKAMIDGITSNLTTPFVEKVIGIFISD</sequence>
<protein>
    <submittedName>
        <fullName evidence="2">Uncharacterized protein</fullName>
    </submittedName>
</protein>
<accession>A0A5C8K8R2</accession>
<feature type="transmembrane region" description="Helical" evidence="1">
    <location>
        <begin position="20"/>
        <end position="39"/>
    </location>
</feature>
<evidence type="ECO:0000313" key="3">
    <source>
        <dbReference type="Proteomes" id="UP000321926"/>
    </source>
</evidence>
<keyword evidence="1" id="KW-0472">Membrane</keyword>
<reference evidence="2 3" key="1">
    <citation type="submission" date="2019-08" db="EMBL/GenBank/DDBJ databases">
        <authorList>
            <person name="Shi S."/>
        </authorList>
    </citation>
    <scope>NUCLEOTIDE SEQUENCE [LARGE SCALE GENOMIC DNA]</scope>
    <source>
        <strain evidence="2 3">GY10130</strain>
    </source>
</reference>